<proteinExistence type="predicted"/>
<accession>A0A118DQP3</accession>
<name>A0A118DQP3_9BURK</name>
<dbReference type="InterPro" id="IPR009081">
    <property type="entry name" value="PP-bd_ACP"/>
</dbReference>
<dbReference type="InterPro" id="IPR036736">
    <property type="entry name" value="ACP-like_sf"/>
</dbReference>
<keyword evidence="3" id="KW-1185">Reference proteome</keyword>
<dbReference type="Gene3D" id="1.10.1200.10">
    <property type="entry name" value="ACP-like"/>
    <property type="match status" value="1"/>
</dbReference>
<dbReference type="SUPFAM" id="SSF47336">
    <property type="entry name" value="ACP-like"/>
    <property type="match status" value="1"/>
</dbReference>
<evidence type="ECO:0000259" key="1">
    <source>
        <dbReference type="PROSITE" id="PS50075"/>
    </source>
</evidence>
<reference evidence="2 3" key="1">
    <citation type="submission" date="2015-11" db="EMBL/GenBank/DDBJ databases">
        <title>Expanding the genomic diversity of Burkholderia species for the development of highly accurate diagnostics.</title>
        <authorList>
            <person name="Sahl J."/>
            <person name="Keim P."/>
            <person name="Wagner D."/>
        </authorList>
    </citation>
    <scope>NUCLEOTIDE SEQUENCE [LARGE SCALE GENOMIC DNA]</scope>
    <source>
        <strain evidence="2 3">TSV85</strain>
    </source>
</reference>
<evidence type="ECO:0000313" key="3">
    <source>
        <dbReference type="Proteomes" id="UP000062788"/>
    </source>
</evidence>
<dbReference type="Proteomes" id="UP000062788">
    <property type="component" value="Unassembled WGS sequence"/>
</dbReference>
<dbReference type="EMBL" id="LOWA01000008">
    <property type="protein sequence ID" value="KVE30004.1"/>
    <property type="molecule type" value="Genomic_DNA"/>
</dbReference>
<dbReference type="PROSITE" id="PS50075">
    <property type="entry name" value="CARRIER"/>
    <property type="match status" value="1"/>
</dbReference>
<sequence length="100" mass="10688">MSVTWSKTMTTPETSSPVQSAELIAQMLLQIVPDVLKRAEVSSGEDLFATYGMQSLTALRVVVAMRARNIGLSIGDLYLHRTIDAVAGHLASVSASAPRT</sequence>
<feature type="domain" description="Carrier" evidence="1">
    <location>
        <begin position="19"/>
        <end position="94"/>
    </location>
</feature>
<evidence type="ECO:0000313" key="2">
    <source>
        <dbReference type="EMBL" id="KVE30004.1"/>
    </source>
</evidence>
<protein>
    <recommendedName>
        <fullName evidence="1">Carrier domain-containing protein</fullName>
    </recommendedName>
</protein>
<dbReference type="AlphaFoldDB" id="A0A118DQP3"/>
<organism evidence="2 3">
    <name type="scientific">Burkholderia singularis</name>
    <dbReference type="NCBI Taxonomy" id="1503053"/>
    <lineage>
        <taxon>Bacteria</taxon>
        <taxon>Pseudomonadati</taxon>
        <taxon>Pseudomonadota</taxon>
        <taxon>Betaproteobacteria</taxon>
        <taxon>Burkholderiales</taxon>
        <taxon>Burkholderiaceae</taxon>
        <taxon>Burkholderia</taxon>
        <taxon>pseudomallei group</taxon>
    </lineage>
</organism>
<comment type="caution">
    <text evidence="2">The sequence shown here is derived from an EMBL/GenBank/DDBJ whole genome shotgun (WGS) entry which is preliminary data.</text>
</comment>
<dbReference type="Pfam" id="PF00550">
    <property type="entry name" value="PP-binding"/>
    <property type="match status" value="1"/>
</dbReference>
<gene>
    <name evidence="2" type="ORF">WS67_03820</name>
</gene>